<evidence type="ECO:0000256" key="3">
    <source>
        <dbReference type="ARBA" id="ARBA00021315"/>
    </source>
</evidence>
<comment type="function">
    <text evidence="1 9">May be involved in recombinational repair of damaged DNA.</text>
</comment>
<keyword evidence="5 9" id="KW-0227">DNA damage</keyword>
<comment type="similarity">
    <text evidence="2 9">Belongs to the RecN family.</text>
</comment>
<dbReference type="InterPro" id="IPR027417">
    <property type="entry name" value="P-loop_NTPase"/>
</dbReference>
<evidence type="ECO:0000256" key="9">
    <source>
        <dbReference type="PIRNR" id="PIRNR003128"/>
    </source>
</evidence>
<dbReference type="Pfam" id="PF02463">
    <property type="entry name" value="SMC_N"/>
    <property type="match status" value="1"/>
</dbReference>
<dbReference type="Gene3D" id="3.40.50.300">
    <property type="entry name" value="P-loop containing nucleotide triphosphate hydrolases"/>
    <property type="match status" value="2"/>
</dbReference>
<proteinExistence type="inferred from homology"/>
<dbReference type="AlphaFoldDB" id="A0A841L2M1"/>
<dbReference type="PIRSF" id="PIRSF003128">
    <property type="entry name" value="RecN"/>
    <property type="match status" value="1"/>
</dbReference>
<evidence type="ECO:0000256" key="8">
    <source>
        <dbReference type="ARBA" id="ARBA00033408"/>
    </source>
</evidence>
<dbReference type="RefSeq" id="WP_184311158.1">
    <property type="nucleotide sequence ID" value="NZ_JACHEN010000016.1"/>
</dbReference>
<dbReference type="Proteomes" id="UP000579281">
    <property type="component" value="Unassembled WGS sequence"/>
</dbReference>
<feature type="coiled-coil region" evidence="10">
    <location>
        <begin position="341"/>
        <end position="368"/>
    </location>
</feature>
<sequence>MLLDLYIENFALIEKMRVSFTNGLNILTGETGAGKSILIDAVNMAIGLRADKNFIRTGSEKSIIQLIFECNQTSLSDLLKNHGIELENDQILILTRELYSNGRSVSRINDKIVTVSLVREISKYLIDIHGQHEHQSLLYSENHIDIVDSFAEKDIHTLKVEIENKFQLLKRQERKLASLYGNEIERERKIDLLKFQVNEIDECKLMNNEEETLLAERNLLANSERIHDVVSRSYEDLFHGMDHNKSLLDTLGHIVNDFNHIKEYDPLLANISQGLYEALYKLEDITRDIRLYRDRIEYDPNTLDQIEKRLDTINSLKRKYGKTIDDILSYRNRIFCELEEILNSEEIIKDLKKSIDELSGELLLLSQNLSDKRKAISLELENKVMKELSSLNMKNVSFKVDFSVQLDKDHRPMLTSKGIDHIEFLISTNSGEPLKPLTKIVSGGEMSRIMLAFKTILAAVDNIPTLIFDEIDTGISGRTATIVGEKLALISSTHQILCITHLPQIALMADNHFHIIKTSIEGHTKTTVERLKDNERIDELARLLGGVSLTQLTIEHAKEMLEQGKIFKNNLKKK</sequence>
<evidence type="ECO:0000256" key="6">
    <source>
        <dbReference type="ARBA" id="ARBA00022840"/>
    </source>
</evidence>
<evidence type="ECO:0000256" key="7">
    <source>
        <dbReference type="ARBA" id="ARBA00023204"/>
    </source>
</evidence>
<dbReference type="GO" id="GO:0006310">
    <property type="term" value="P:DNA recombination"/>
    <property type="evidence" value="ECO:0007669"/>
    <property type="project" value="InterPro"/>
</dbReference>
<dbReference type="NCBIfam" id="NF008121">
    <property type="entry name" value="PRK10869.1"/>
    <property type="match status" value="1"/>
</dbReference>
<dbReference type="EMBL" id="JACHEN010000016">
    <property type="protein sequence ID" value="MBB6216639.1"/>
    <property type="molecule type" value="Genomic_DNA"/>
</dbReference>
<evidence type="ECO:0000256" key="4">
    <source>
        <dbReference type="ARBA" id="ARBA00022741"/>
    </source>
</evidence>
<evidence type="ECO:0000256" key="10">
    <source>
        <dbReference type="SAM" id="Coils"/>
    </source>
</evidence>
<dbReference type="PANTHER" id="PTHR11059:SF0">
    <property type="entry name" value="DNA REPAIR PROTEIN RECN"/>
    <property type="match status" value="1"/>
</dbReference>
<evidence type="ECO:0000313" key="13">
    <source>
        <dbReference type="Proteomes" id="UP000579281"/>
    </source>
</evidence>
<evidence type="ECO:0000256" key="5">
    <source>
        <dbReference type="ARBA" id="ARBA00022763"/>
    </source>
</evidence>
<dbReference type="NCBIfam" id="TIGR00634">
    <property type="entry name" value="recN"/>
    <property type="match status" value="1"/>
</dbReference>
<name>A0A841L2M1_9FIRM</name>
<dbReference type="GO" id="GO:0006281">
    <property type="term" value="P:DNA repair"/>
    <property type="evidence" value="ECO:0007669"/>
    <property type="project" value="UniProtKB-KW"/>
</dbReference>
<dbReference type="CDD" id="cd03241">
    <property type="entry name" value="ABC_RecN"/>
    <property type="match status" value="2"/>
</dbReference>
<keyword evidence="7 9" id="KW-0234">DNA repair</keyword>
<evidence type="ECO:0000256" key="1">
    <source>
        <dbReference type="ARBA" id="ARBA00003618"/>
    </source>
</evidence>
<keyword evidence="13" id="KW-1185">Reference proteome</keyword>
<evidence type="ECO:0000256" key="2">
    <source>
        <dbReference type="ARBA" id="ARBA00009441"/>
    </source>
</evidence>
<dbReference type="GO" id="GO:0005524">
    <property type="term" value="F:ATP binding"/>
    <property type="evidence" value="ECO:0007669"/>
    <property type="project" value="UniProtKB-KW"/>
</dbReference>
<dbReference type="SUPFAM" id="SSF52540">
    <property type="entry name" value="P-loop containing nucleoside triphosphate hydrolases"/>
    <property type="match status" value="1"/>
</dbReference>
<dbReference type="GO" id="GO:0009432">
    <property type="term" value="P:SOS response"/>
    <property type="evidence" value="ECO:0007669"/>
    <property type="project" value="TreeGrafter"/>
</dbReference>
<accession>A0A841L2M1</accession>
<organism evidence="12 13">
    <name type="scientific">Anaerosolibacter carboniphilus</name>
    <dbReference type="NCBI Taxonomy" id="1417629"/>
    <lineage>
        <taxon>Bacteria</taxon>
        <taxon>Bacillati</taxon>
        <taxon>Bacillota</taxon>
        <taxon>Clostridia</taxon>
        <taxon>Peptostreptococcales</taxon>
        <taxon>Thermotaleaceae</taxon>
        <taxon>Anaerosolibacter</taxon>
    </lineage>
</organism>
<dbReference type="GO" id="GO:0043590">
    <property type="term" value="C:bacterial nucleoid"/>
    <property type="evidence" value="ECO:0007669"/>
    <property type="project" value="TreeGrafter"/>
</dbReference>
<gene>
    <name evidence="12" type="ORF">HNQ80_002743</name>
</gene>
<dbReference type="InterPro" id="IPR004604">
    <property type="entry name" value="DNA_recomb/repair_RecN"/>
</dbReference>
<dbReference type="PANTHER" id="PTHR11059">
    <property type="entry name" value="DNA REPAIR PROTEIN RECN"/>
    <property type="match status" value="1"/>
</dbReference>
<comment type="caution">
    <text evidence="12">The sequence shown here is derived from an EMBL/GenBank/DDBJ whole genome shotgun (WGS) entry which is preliminary data.</text>
</comment>
<feature type="domain" description="RecF/RecN/SMC N-terminal" evidence="11">
    <location>
        <begin position="3"/>
        <end position="517"/>
    </location>
</feature>
<keyword evidence="6" id="KW-0067">ATP-binding</keyword>
<keyword evidence="10" id="KW-0175">Coiled coil</keyword>
<dbReference type="InterPro" id="IPR003395">
    <property type="entry name" value="RecF/RecN/SMC_N"/>
</dbReference>
<evidence type="ECO:0000313" key="12">
    <source>
        <dbReference type="EMBL" id="MBB6216639.1"/>
    </source>
</evidence>
<protein>
    <recommendedName>
        <fullName evidence="3 9">DNA repair protein RecN</fullName>
    </recommendedName>
    <alternativeName>
        <fullName evidence="8 9">Recombination protein N</fullName>
    </alternativeName>
</protein>
<dbReference type="FunFam" id="3.40.50.300:FF:000356">
    <property type="entry name" value="DNA repair protein RecN"/>
    <property type="match status" value="1"/>
</dbReference>
<reference evidence="12 13" key="1">
    <citation type="submission" date="2020-08" db="EMBL/GenBank/DDBJ databases">
        <title>Genomic Encyclopedia of Type Strains, Phase IV (KMG-IV): sequencing the most valuable type-strain genomes for metagenomic binning, comparative biology and taxonomic classification.</title>
        <authorList>
            <person name="Goeker M."/>
        </authorList>
    </citation>
    <scope>NUCLEOTIDE SEQUENCE [LARGE SCALE GENOMIC DNA]</scope>
    <source>
        <strain evidence="12 13">DSM 103526</strain>
    </source>
</reference>
<keyword evidence="4" id="KW-0547">Nucleotide-binding</keyword>
<evidence type="ECO:0000259" key="11">
    <source>
        <dbReference type="Pfam" id="PF02463"/>
    </source>
</evidence>